<keyword evidence="3" id="KW-1185">Reference proteome</keyword>
<keyword evidence="1" id="KW-1133">Transmembrane helix</keyword>
<feature type="transmembrane region" description="Helical" evidence="1">
    <location>
        <begin position="146"/>
        <end position="164"/>
    </location>
</feature>
<keyword evidence="1" id="KW-0472">Membrane</keyword>
<gene>
    <name evidence="2" type="ORF">EV420DRAFT_1643348</name>
</gene>
<name>A0AA39N4W5_ARMTA</name>
<protein>
    <submittedName>
        <fullName evidence="2">Uncharacterized protein</fullName>
    </submittedName>
</protein>
<evidence type="ECO:0000256" key="1">
    <source>
        <dbReference type="SAM" id="Phobius"/>
    </source>
</evidence>
<dbReference type="Proteomes" id="UP001175211">
    <property type="component" value="Unassembled WGS sequence"/>
</dbReference>
<dbReference type="GeneID" id="85361039"/>
<feature type="transmembrane region" description="Helical" evidence="1">
    <location>
        <begin position="64"/>
        <end position="97"/>
    </location>
</feature>
<proteinExistence type="predicted"/>
<evidence type="ECO:0000313" key="2">
    <source>
        <dbReference type="EMBL" id="KAK0457997.1"/>
    </source>
</evidence>
<feature type="transmembrane region" description="Helical" evidence="1">
    <location>
        <begin position="184"/>
        <end position="206"/>
    </location>
</feature>
<feature type="transmembrane region" description="Helical" evidence="1">
    <location>
        <begin position="109"/>
        <end position="134"/>
    </location>
</feature>
<dbReference type="AlphaFoldDB" id="A0AA39N4W5"/>
<organism evidence="2 3">
    <name type="scientific">Armillaria tabescens</name>
    <name type="common">Ringless honey mushroom</name>
    <name type="synonym">Agaricus tabescens</name>
    <dbReference type="NCBI Taxonomy" id="1929756"/>
    <lineage>
        <taxon>Eukaryota</taxon>
        <taxon>Fungi</taxon>
        <taxon>Dikarya</taxon>
        <taxon>Basidiomycota</taxon>
        <taxon>Agaricomycotina</taxon>
        <taxon>Agaricomycetes</taxon>
        <taxon>Agaricomycetidae</taxon>
        <taxon>Agaricales</taxon>
        <taxon>Marasmiineae</taxon>
        <taxon>Physalacriaceae</taxon>
        <taxon>Desarmillaria</taxon>
    </lineage>
</organism>
<sequence length="208" mass="21671">MSTADHYGRVGAQGPILSATSRTYPDYGAIEAALTVPSPAVANYRAPYDAGQGLSVLGNIIGILILIPFTLIGIAICIGILSALCGACIVTGHWLWLHLSSATSPYSEASLWSTFLVGFWGSAATLLPFSVLNASLKACFMGASDGVGMVLILNVVLGFFKVGFDCVAGVPLVGYYYGIETLGLTYALCAAYTGGVIVSFVLMMIVPR</sequence>
<dbReference type="EMBL" id="JAUEPS010000019">
    <property type="protein sequence ID" value="KAK0457997.1"/>
    <property type="molecule type" value="Genomic_DNA"/>
</dbReference>
<accession>A0AA39N4W5</accession>
<comment type="caution">
    <text evidence="2">The sequence shown here is derived from an EMBL/GenBank/DDBJ whole genome shotgun (WGS) entry which is preliminary data.</text>
</comment>
<keyword evidence="1" id="KW-0812">Transmembrane</keyword>
<reference evidence="2" key="1">
    <citation type="submission" date="2023-06" db="EMBL/GenBank/DDBJ databases">
        <authorList>
            <consortium name="Lawrence Berkeley National Laboratory"/>
            <person name="Ahrendt S."/>
            <person name="Sahu N."/>
            <person name="Indic B."/>
            <person name="Wong-Bajracharya J."/>
            <person name="Merenyi Z."/>
            <person name="Ke H.-M."/>
            <person name="Monk M."/>
            <person name="Kocsube S."/>
            <person name="Drula E."/>
            <person name="Lipzen A."/>
            <person name="Balint B."/>
            <person name="Henrissat B."/>
            <person name="Andreopoulos B."/>
            <person name="Martin F.M."/>
            <person name="Harder C.B."/>
            <person name="Rigling D."/>
            <person name="Ford K.L."/>
            <person name="Foster G.D."/>
            <person name="Pangilinan J."/>
            <person name="Papanicolaou A."/>
            <person name="Barry K."/>
            <person name="LaButti K."/>
            <person name="Viragh M."/>
            <person name="Koriabine M."/>
            <person name="Yan M."/>
            <person name="Riley R."/>
            <person name="Champramary S."/>
            <person name="Plett K.L."/>
            <person name="Tsai I.J."/>
            <person name="Slot J."/>
            <person name="Sipos G."/>
            <person name="Plett J."/>
            <person name="Nagy L.G."/>
            <person name="Grigoriev I.V."/>
        </authorList>
    </citation>
    <scope>NUCLEOTIDE SEQUENCE</scope>
    <source>
        <strain evidence="2">CCBAS 213</strain>
    </source>
</reference>
<dbReference type="RefSeq" id="XP_060330289.1">
    <property type="nucleotide sequence ID" value="XM_060477491.1"/>
</dbReference>
<evidence type="ECO:0000313" key="3">
    <source>
        <dbReference type="Proteomes" id="UP001175211"/>
    </source>
</evidence>